<keyword evidence="1" id="KW-0812">Transmembrane</keyword>
<gene>
    <name evidence="3" type="ORF">ABIE13_000274</name>
</gene>
<feature type="transmembrane region" description="Helical" evidence="1">
    <location>
        <begin position="32"/>
        <end position="56"/>
    </location>
</feature>
<feature type="domain" description="Protein kinase" evidence="2">
    <location>
        <begin position="492"/>
        <end position="891"/>
    </location>
</feature>
<keyword evidence="4" id="KW-1185">Reference proteome</keyword>
<dbReference type="Pfam" id="PF03109">
    <property type="entry name" value="ABC1"/>
    <property type="match status" value="1"/>
</dbReference>
<dbReference type="InterPro" id="IPR051130">
    <property type="entry name" value="Mito_struct-func_regulator"/>
</dbReference>
<evidence type="ECO:0000256" key="1">
    <source>
        <dbReference type="SAM" id="Phobius"/>
    </source>
</evidence>
<keyword evidence="3" id="KW-0808">Transferase</keyword>
<dbReference type="InterPro" id="IPR011009">
    <property type="entry name" value="Kinase-like_dom_sf"/>
</dbReference>
<evidence type="ECO:0000313" key="4">
    <source>
        <dbReference type="Proteomes" id="UP001549320"/>
    </source>
</evidence>
<evidence type="ECO:0000259" key="2">
    <source>
        <dbReference type="PROSITE" id="PS50011"/>
    </source>
</evidence>
<organism evidence="3 4">
    <name type="scientific">Ottowia thiooxydans</name>
    <dbReference type="NCBI Taxonomy" id="219182"/>
    <lineage>
        <taxon>Bacteria</taxon>
        <taxon>Pseudomonadati</taxon>
        <taxon>Pseudomonadota</taxon>
        <taxon>Betaproteobacteria</taxon>
        <taxon>Burkholderiales</taxon>
        <taxon>Comamonadaceae</taxon>
        <taxon>Ottowia</taxon>
    </lineage>
</organism>
<evidence type="ECO:0000313" key="3">
    <source>
        <dbReference type="EMBL" id="MET4575177.1"/>
    </source>
</evidence>
<proteinExistence type="predicted"/>
<dbReference type="RefSeq" id="WP_354440469.1">
    <property type="nucleotide sequence ID" value="NZ_JBEPSH010000001.1"/>
</dbReference>
<sequence length="904" mass="100434">MNINLNFAERGLSAEKQLGVAAADYKRTTTGIVLEIIAGILTGGIGFIAVEAYHVYNRSQKTQEFSELADALLQGMRSMEHDGSGFITQYQGTTLAVTPNGKDLQISLGADVKIIPDKTLSAVRENLKAEILSNPDLYKTSTLKNALWDQTHGQRELATDFLKKHANLDSFDHLSKEKLVASCIILAEDPSMLQEVRDSLTPNDKAIRRVVDHETLELIEAWKSKSPTETARVDFEPAVEAISADKINSTQTRDEKRVRALFAEILFPENSWEADTREDGSRLKSTLVNNSALLAEIYAKPELIDSAELPPELASMVKGYIDNLKRDIKLPTDFVNQQNLARALNALPEKRYSEISADIDHRIDSFEFKSLDSVKMLSTISTMGEGNFQTFMARIFENYFDAQPVMDKRAMMASYLTNSKSNDMGEMKLVALLKAGGPYIQKLLQLFGDKAEGDLKNALDALKTDLSPIKQTIIESVLSGIVERSNGRISRIEVEKNLGAASIGQTVLAKMYGEDPDKFQEVVIKLLRPGIRLRAERELQFFTDVATEIPGMLKTFEGISAQIQVEMDLSKEGNYVELAQVYSGASTNLQAMKLAGNIPPTQGYLVLERAPGSTVKSNFEDLEKPLADEEIYSIANDQKGVKLASGIRSLAKTWLEESLFGSGFYHGDLHAGNIMFSAEAGENGMTTVIDMGNAYILSIDQRSAIFKMVLAAGLLKPEVFSKNFEKILSDDGKLLFADNKEEFFTKIQEAMRTEEDPGAVIVSILNSANQLGLEIPAAISNFSRSQIMLQNAITRINNINIKTRKDRRKRIVELLDKHIFGTKSLAEARQQAEEFIKTFRQALPESPLGPVQTELAELITLIDRHQPFDEIVFSEIVNEIVSDHKLNTAWLVTGDIWNILTGRV</sequence>
<keyword evidence="1" id="KW-0472">Membrane</keyword>
<dbReference type="PANTHER" id="PTHR43173">
    <property type="entry name" value="ABC1 FAMILY PROTEIN"/>
    <property type="match status" value="1"/>
</dbReference>
<accession>A0ABV2Q2D5</accession>
<dbReference type="GO" id="GO:0016301">
    <property type="term" value="F:kinase activity"/>
    <property type="evidence" value="ECO:0007669"/>
    <property type="project" value="UniProtKB-KW"/>
</dbReference>
<dbReference type="EMBL" id="JBEPSH010000001">
    <property type="protein sequence ID" value="MET4575177.1"/>
    <property type="molecule type" value="Genomic_DNA"/>
</dbReference>
<keyword evidence="3" id="KW-0830">Ubiquinone</keyword>
<dbReference type="InterPro" id="IPR004147">
    <property type="entry name" value="ABC1_dom"/>
</dbReference>
<comment type="caution">
    <text evidence="3">The sequence shown here is derived from an EMBL/GenBank/DDBJ whole genome shotgun (WGS) entry which is preliminary data.</text>
</comment>
<protein>
    <submittedName>
        <fullName evidence="3">Unusual protein kinase regulating ubiquinone biosynthesis (AarF/ABC1/UbiB family)</fullName>
    </submittedName>
</protein>
<keyword evidence="1" id="KW-1133">Transmembrane helix</keyword>
<dbReference type="PANTHER" id="PTHR43173:SF3">
    <property type="entry name" value="ABC1 FAMILY PROTEIN"/>
    <property type="match status" value="1"/>
</dbReference>
<dbReference type="Proteomes" id="UP001549320">
    <property type="component" value="Unassembled WGS sequence"/>
</dbReference>
<reference evidence="3 4" key="1">
    <citation type="submission" date="2024-06" db="EMBL/GenBank/DDBJ databases">
        <title>Sorghum-associated microbial communities from plants grown in Nebraska, USA.</title>
        <authorList>
            <person name="Schachtman D."/>
        </authorList>
    </citation>
    <scope>NUCLEOTIDE SEQUENCE [LARGE SCALE GENOMIC DNA]</scope>
    <source>
        <strain evidence="3 4">2709</strain>
    </source>
</reference>
<dbReference type="InterPro" id="IPR000719">
    <property type="entry name" value="Prot_kinase_dom"/>
</dbReference>
<name>A0ABV2Q2D5_9BURK</name>
<keyword evidence="3" id="KW-0418">Kinase</keyword>
<dbReference type="SUPFAM" id="SSF56112">
    <property type="entry name" value="Protein kinase-like (PK-like)"/>
    <property type="match status" value="1"/>
</dbReference>
<dbReference type="Gene3D" id="1.10.510.10">
    <property type="entry name" value="Transferase(Phosphotransferase) domain 1"/>
    <property type="match status" value="1"/>
</dbReference>
<dbReference type="PROSITE" id="PS50011">
    <property type="entry name" value="PROTEIN_KINASE_DOM"/>
    <property type="match status" value="1"/>
</dbReference>